<dbReference type="OrthoDB" id="5817230at2759"/>
<feature type="region of interest" description="Disordered" evidence="7">
    <location>
        <begin position="226"/>
        <end position="313"/>
    </location>
</feature>
<dbReference type="PROSITE" id="PS51882">
    <property type="entry name" value="G_ALPHA"/>
    <property type="match status" value="1"/>
</dbReference>
<feature type="compositionally biased region" description="Polar residues" evidence="7">
    <location>
        <begin position="226"/>
        <end position="244"/>
    </location>
</feature>
<dbReference type="GO" id="GO:0046872">
    <property type="term" value="F:metal ion binding"/>
    <property type="evidence" value="ECO:0007669"/>
    <property type="project" value="UniProtKB-KW"/>
</dbReference>
<dbReference type="PANTHER" id="PTHR10218">
    <property type="entry name" value="GTP-BINDING PROTEIN ALPHA SUBUNIT"/>
    <property type="match status" value="1"/>
</dbReference>
<dbReference type="PANTHER" id="PTHR10218:SF302">
    <property type="entry name" value="GUANINE NUCLEOTIDE-BINDING PROTEIN ALPHA-5 SUBUNIT"/>
    <property type="match status" value="1"/>
</dbReference>
<dbReference type="Gene3D" id="1.10.400.10">
    <property type="entry name" value="GI Alpha 1, domain 2-like"/>
    <property type="match status" value="1"/>
</dbReference>
<comment type="caution">
    <text evidence="8">The sequence shown here is derived from an EMBL/GenBank/DDBJ whole genome shotgun (WGS) entry which is preliminary data.</text>
</comment>
<feature type="binding site" evidence="5">
    <location>
        <begin position="187"/>
        <end position="193"/>
    </location>
    <ligand>
        <name>GTP</name>
        <dbReference type="ChEBI" id="CHEBI:37565"/>
    </ligand>
</feature>
<dbReference type="GO" id="GO:0005834">
    <property type="term" value="C:heterotrimeric G-protein complex"/>
    <property type="evidence" value="ECO:0007669"/>
    <property type="project" value="TreeGrafter"/>
</dbReference>
<feature type="binding site" evidence="6">
    <location>
        <position position="193"/>
    </location>
    <ligand>
        <name>Mg(2+)</name>
        <dbReference type="ChEBI" id="CHEBI:18420"/>
    </ligand>
</feature>
<proteinExistence type="predicted"/>
<dbReference type="GO" id="GO:0001664">
    <property type="term" value="F:G protein-coupled receptor binding"/>
    <property type="evidence" value="ECO:0007669"/>
    <property type="project" value="TreeGrafter"/>
</dbReference>
<dbReference type="EMBL" id="ASPP01011669">
    <property type="protein sequence ID" value="ETO21386.1"/>
    <property type="molecule type" value="Genomic_DNA"/>
</dbReference>
<sequence>MIIYQRHVYVYTCMREQTEVSAQEETCVLLLGTAASGKSTLLNHTRLLYGDPARMDPKKFVQAVYAQILGALDLIIAEYKANTLQNSKFPTINDQKVLESIEYLEEYHKRRKINRDNNPIDVHLDINFEMRPHLWNIWNNRVIQYVYHHNTKHFSSSNHMSLQYFMKKSKLNEISQPDYLPSEKDILMLRQPTKGLMEDRLRINELQLILGHSFFNSMIAQHTHPNAGTATHPFNNNHFSLQRMNSTSNQSQNANSVHNRLSRSKNKTKKHVRTNDNNTNNNNTNNNNNNNNNNNSNNNNNNVNNTANTQTINPNVDNQHYVVSTVTTMPDFTSSHLDEWLANQSSQQLKNKMLNLNIHLNLNTVGSENDVLGQLKIINMDEYMSPYRIFDVGGHREERQHWAKYLTGLPLNIKKQVSVVVFTADCVAFDMDEKANEVETVQPEQFPKPSQIHSKYSFMAGKGASNPMIESLNLWREILESKPLQHCIFVLVLTRNDLLKDKIEKKKADLSKCFPDYKYDPNDEQNNPFHLSPYEHALDYIIHQYLTQIYQQSLHRMEDIIITTLNLLDKKQVERLWAQVSYQCRLKRYIMFRGLQKSSHFSGLAAVSPFE</sequence>
<dbReference type="InterPro" id="IPR011025">
    <property type="entry name" value="GproteinA_insert"/>
</dbReference>
<dbReference type="SMART" id="SM00275">
    <property type="entry name" value="G_alpha"/>
    <property type="match status" value="1"/>
</dbReference>
<evidence type="ECO:0000313" key="9">
    <source>
        <dbReference type="Proteomes" id="UP000023152"/>
    </source>
</evidence>
<dbReference type="Proteomes" id="UP000023152">
    <property type="component" value="Unassembled WGS sequence"/>
</dbReference>
<evidence type="ECO:0000256" key="4">
    <source>
        <dbReference type="ARBA" id="ARBA00023224"/>
    </source>
</evidence>
<protein>
    <recommendedName>
        <fullName evidence="10">G domain-containing protein</fullName>
    </recommendedName>
</protein>
<dbReference type="InterPro" id="IPR027417">
    <property type="entry name" value="P-loop_NTPase"/>
</dbReference>
<reference evidence="8 9" key="1">
    <citation type="journal article" date="2013" name="Curr. Biol.">
        <title>The Genome of the Foraminiferan Reticulomyxa filosa.</title>
        <authorList>
            <person name="Glockner G."/>
            <person name="Hulsmann N."/>
            <person name="Schleicher M."/>
            <person name="Noegel A.A."/>
            <person name="Eichinger L."/>
            <person name="Gallinger C."/>
            <person name="Pawlowski J."/>
            <person name="Sierra R."/>
            <person name="Euteneuer U."/>
            <person name="Pillet L."/>
            <person name="Moustafa A."/>
            <person name="Platzer M."/>
            <person name="Groth M."/>
            <person name="Szafranski K."/>
            <person name="Schliwa M."/>
        </authorList>
    </citation>
    <scope>NUCLEOTIDE SEQUENCE [LARGE SCALE GENOMIC DNA]</scope>
</reference>
<keyword evidence="2 5" id="KW-0547">Nucleotide-binding</keyword>
<dbReference type="GO" id="GO:0003924">
    <property type="term" value="F:GTPase activity"/>
    <property type="evidence" value="ECO:0007669"/>
    <property type="project" value="InterPro"/>
</dbReference>
<dbReference type="Gene3D" id="3.40.50.300">
    <property type="entry name" value="P-loop containing nucleotide triphosphate hydrolases"/>
    <property type="match status" value="2"/>
</dbReference>
<keyword evidence="1 6" id="KW-0479">Metal-binding</keyword>
<dbReference type="AlphaFoldDB" id="X6N5X8"/>
<dbReference type="SUPFAM" id="SSF47895">
    <property type="entry name" value="Transducin (alpha subunit), insertion domain"/>
    <property type="match status" value="1"/>
</dbReference>
<evidence type="ECO:0000256" key="1">
    <source>
        <dbReference type="ARBA" id="ARBA00022723"/>
    </source>
</evidence>
<dbReference type="GO" id="GO:0007188">
    <property type="term" value="P:adenylate cyclase-modulating G protein-coupled receptor signaling pathway"/>
    <property type="evidence" value="ECO:0007669"/>
    <property type="project" value="TreeGrafter"/>
</dbReference>
<evidence type="ECO:0000313" key="8">
    <source>
        <dbReference type="EMBL" id="ETO21386.1"/>
    </source>
</evidence>
<evidence type="ECO:0000256" key="7">
    <source>
        <dbReference type="SAM" id="MobiDB-lite"/>
    </source>
</evidence>
<dbReference type="Pfam" id="PF00503">
    <property type="entry name" value="G-alpha"/>
    <property type="match status" value="2"/>
</dbReference>
<feature type="compositionally biased region" description="Basic residues" evidence="7">
    <location>
        <begin position="260"/>
        <end position="272"/>
    </location>
</feature>
<keyword evidence="4" id="KW-0807">Transducer</keyword>
<evidence type="ECO:0000256" key="2">
    <source>
        <dbReference type="ARBA" id="ARBA00022741"/>
    </source>
</evidence>
<keyword evidence="3 5" id="KW-0342">GTP-binding</keyword>
<dbReference type="PRINTS" id="PR00318">
    <property type="entry name" value="GPROTEINA"/>
</dbReference>
<name>X6N5X8_RETFI</name>
<keyword evidence="9" id="KW-1185">Reference proteome</keyword>
<accession>X6N5X8</accession>
<keyword evidence="6" id="KW-0460">Magnesium</keyword>
<dbReference type="GO" id="GO:0005525">
    <property type="term" value="F:GTP binding"/>
    <property type="evidence" value="ECO:0007669"/>
    <property type="project" value="UniProtKB-KW"/>
</dbReference>
<evidence type="ECO:0000256" key="3">
    <source>
        <dbReference type="ARBA" id="ARBA00023134"/>
    </source>
</evidence>
<organism evidence="8 9">
    <name type="scientific">Reticulomyxa filosa</name>
    <dbReference type="NCBI Taxonomy" id="46433"/>
    <lineage>
        <taxon>Eukaryota</taxon>
        <taxon>Sar</taxon>
        <taxon>Rhizaria</taxon>
        <taxon>Retaria</taxon>
        <taxon>Foraminifera</taxon>
        <taxon>Monothalamids</taxon>
        <taxon>Reticulomyxidae</taxon>
        <taxon>Reticulomyxa</taxon>
    </lineage>
</organism>
<gene>
    <name evidence="8" type="ORF">RFI_15818</name>
</gene>
<dbReference type="GO" id="GO:0005737">
    <property type="term" value="C:cytoplasm"/>
    <property type="evidence" value="ECO:0007669"/>
    <property type="project" value="TreeGrafter"/>
</dbReference>
<feature type="compositionally biased region" description="Low complexity" evidence="7">
    <location>
        <begin position="245"/>
        <end position="256"/>
    </location>
</feature>
<feature type="compositionally biased region" description="Low complexity" evidence="7">
    <location>
        <begin position="275"/>
        <end position="313"/>
    </location>
</feature>
<dbReference type="GO" id="GO:0031683">
    <property type="term" value="F:G-protein beta/gamma-subunit complex binding"/>
    <property type="evidence" value="ECO:0007669"/>
    <property type="project" value="InterPro"/>
</dbReference>
<feature type="binding site" evidence="6">
    <location>
        <position position="39"/>
    </location>
    <ligand>
        <name>Mg(2+)</name>
        <dbReference type="ChEBI" id="CHEBI:18420"/>
    </ligand>
</feature>
<evidence type="ECO:0000256" key="6">
    <source>
        <dbReference type="PIRSR" id="PIRSR601019-2"/>
    </source>
</evidence>
<dbReference type="InterPro" id="IPR001019">
    <property type="entry name" value="Gprotein_alpha_su"/>
</dbReference>
<dbReference type="SUPFAM" id="SSF52540">
    <property type="entry name" value="P-loop containing nucleoside triphosphate hydrolases"/>
    <property type="match status" value="1"/>
</dbReference>
<evidence type="ECO:0000256" key="5">
    <source>
        <dbReference type="PIRSR" id="PIRSR601019-1"/>
    </source>
</evidence>
<evidence type="ECO:0008006" key="10">
    <source>
        <dbReference type="Google" id="ProtNLM"/>
    </source>
</evidence>